<feature type="non-terminal residue" evidence="5">
    <location>
        <position position="608"/>
    </location>
</feature>
<organism evidence="4 5">
    <name type="scientific">Limulus polyphemus</name>
    <name type="common">Atlantic horseshoe crab</name>
    <dbReference type="NCBI Taxonomy" id="6850"/>
    <lineage>
        <taxon>Eukaryota</taxon>
        <taxon>Metazoa</taxon>
        <taxon>Ecdysozoa</taxon>
        <taxon>Arthropoda</taxon>
        <taxon>Chelicerata</taxon>
        <taxon>Merostomata</taxon>
        <taxon>Xiphosura</taxon>
        <taxon>Limulidae</taxon>
        <taxon>Limulus</taxon>
    </lineage>
</organism>
<feature type="compositionally biased region" description="Polar residues" evidence="1">
    <location>
        <begin position="269"/>
        <end position="284"/>
    </location>
</feature>
<dbReference type="RefSeq" id="XP_013781004.2">
    <property type="nucleotide sequence ID" value="XM_013925550.2"/>
</dbReference>
<dbReference type="PANTHER" id="PTHR12761">
    <property type="entry name" value="HERMANSKY-PUDLAK SYNDROME PROTEIN 1"/>
    <property type="match status" value="1"/>
</dbReference>
<dbReference type="InterPro" id="IPR043971">
    <property type="entry name" value="FUZ/MON1/HPS1_longin_2"/>
</dbReference>
<evidence type="ECO:0000313" key="5">
    <source>
        <dbReference type="RefSeq" id="XP_013781004.2"/>
    </source>
</evidence>
<dbReference type="InterPro" id="IPR043972">
    <property type="entry name" value="FUZ/MON1/HPS1_longin_1"/>
</dbReference>
<protein>
    <submittedName>
        <fullName evidence="5">Hermansky-Pudlak syndrome 1 protein homolog</fullName>
    </submittedName>
</protein>
<dbReference type="Proteomes" id="UP000694941">
    <property type="component" value="Unplaced"/>
</dbReference>
<proteinExistence type="predicted"/>
<dbReference type="Pfam" id="PF19036">
    <property type="entry name" value="Fuz_longin_1"/>
    <property type="match status" value="1"/>
</dbReference>
<feature type="compositionally biased region" description="Basic and acidic residues" evidence="1">
    <location>
        <begin position="286"/>
        <end position="298"/>
    </location>
</feature>
<sequence length="608" mass="69694">MKGYLIFDNLNDLVFIKTDNSMKKHLQKAAAQNGFVETHGDSGSFDYISDQTDGYSRGGIDISRNAIVQLFSPLITSQRVMLGQFLNLYTLVECSDGVLMAFKEYLGFLFICVGTLKEDTQLILERRLHVFLVSVKLLYGPAVHLLKDDYVGNSRKAVILTEIFDKWDELRLREQSFLVEAVEKLKVSHSLNASCVKLLQAVLEKVRRNCRVQESACHAFLLVDCKILALYSSRNASELDKTDLFLLILLTQVLQLDKLKETDSDTAEQKVSTDNASSFQSYSETESDKKTSVSDKSESQVPTEELGNVTCGIEVTEENCKSGIFTAVTELQHLLVFLKSCFETAIPYMVHTVTVLDHLVLVIVGEIKKSTISHGVTKLLIALHNLQNRPLESKQCFTMEKLESNIVRIIDSIKKMRLTGEQDYCVRSFLSRWEHVKKNDLMNFINHSEEKQLPARLDSAVSALCSSLHGMFEEFVFKSELTHENDPSPAMILALQTVQELVRSKLHHYEEYLEVKTRRNLGMTTYLQDFPDLLHFLYLDRANNYLLTPSLETDQETMSVQGLDRVSLEVVWDMVNFAYEYLYKGNTSVTWRDDKYFYFYLLWFEDPR</sequence>
<dbReference type="GeneID" id="106465335"/>
<dbReference type="Pfam" id="PF19037">
    <property type="entry name" value="Fuz_longin_2"/>
    <property type="match status" value="1"/>
</dbReference>
<dbReference type="InterPro" id="IPR026053">
    <property type="entry name" value="HPS1"/>
</dbReference>
<evidence type="ECO:0000259" key="2">
    <source>
        <dbReference type="Pfam" id="PF19036"/>
    </source>
</evidence>
<feature type="domain" description="FUZ/MON1/HPS1 first Longin" evidence="2">
    <location>
        <begin position="2"/>
        <end position="170"/>
    </location>
</feature>
<dbReference type="PANTHER" id="PTHR12761:SF1">
    <property type="entry name" value="BLOC-3 COMPLEX MEMBER HPS1"/>
    <property type="match status" value="1"/>
</dbReference>
<evidence type="ECO:0000313" key="4">
    <source>
        <dbReference type="Proteomes" id="UP000694941"/>
    </source>
</evidence>
<feature type="domain" description="FUZ/MON1/HPS1 second Longin" evidence="3">
    <location>
        <begin position="215"/>
        <end position="363"/>
    </location>
</feature>
<name>A0ABM1BFL0_LIMPO</name>
<gene>
    <name evidence="5" type="primary">LOC106465335</name>
</gene>
<evidence type="ECO:0000259" key="3">
    <source>
        <dbReference type="Pfam" id="PF19037"/>
    </source>
</evidence>
<reference evidence="5" key="1">
    <citation type="submission" date="2025-08" db="UniProtKB">
        <authorList>
            <consortium name="RefSeq"/>
        </authorList>
    </citation>
    <scope>IDENTIFICATION</scope>
    <source>
        <tissue evidence="5">Muscle</tissue>
    </source>
</reference>
<keyword evidence="4" id="KW-1185">Reference proteome</keyword>
<feature type="region of interest" description="Disordered" evidence="1">
    <location>
        <begin position="265"/>
        <end position="303"/>
    </location>
</feature>
<accession>A0ABM1BFL0</accession>
<evidence type="ECO:0000256" key="1">
    <source>
        <dbReference type="SAM" id="MobiDB-lite"/>
    </source>
</evidence>